<gene>
    <name evidence="22" type="ORF">ACGRVM_09340</name>
</gene>
<evidence type="ECO:0000256" key="14">
    <source>
        <dbReference type="ARBA" id="ARBA00022840"/>
    </source>
</evidence>
<keyword evidence="10 21" id="KW-0812">Transmembrane</keyword>
<dbReference type="EC" id="2.7.1.107" evidence="4 21"/>
<keyword evidence="18 21" id="KW-0472">Membrane</keyword>
<keyword evidence="15" id="KW-0460">Magnesium</keyword>
<evidence type="ECO:0000256" key="3">
    <source>
        <dbReference type="ARBA" id="ARBA00005967"/>
    </source>
</evidence>
<keyword evidence="19" id="KW-0594">Phospholipid biosynthesis</keyword>
<evidence type="ECO:0000256" key="16">
    <source>
        <dbReference type="ARBA" id="ARBA00022989"/>
    </source>
</evidence>
<dbReference type="InterPro" id="IPR033718">
    <property type="entry name" value="DAGK_prok"/>
</dbReference>
<keyword evidence="23" id="KW-1185">Reference proteome</keyword>
<comment type="catalytic activity">
    <reaction evidence="21">
        <text>a 1,2-diacyl-sn-glycerol + ATP = a 1,2-diacyl-sn-glycero-3-phosphate + ADP + H(+)</text>
        <dbReference type="Rhea" id="RHEA:10272"/>
        <dbReference type="ChEBI" id="CHEBI:15378"/>
        <dbReference type="ChEBI" id="CHEBI:17815"/>
        <dbReference type="ChEBI" id="CHEBI:30616"/>
        <dbReference type="ChEBI" id="CHEBI:58608"/>
        <dbReference type="ChEBI" id="CHEBI:456216"/>
        <dbReference type="EC" id="2.7.1.107"/>
    </reaction>
</comment>
<dbReference type="InterPro" id="IPR000829">
    <property type="entry name" value="DAGK"/>
</dbReference>
<protein>
    <recommendedName>
        <fullName evidence="5 21">Diacylglycerol kinase</fullName>
        <ecNumber evidence="4 21">2.7.1.107</ecNumber>
    </recommendedName>
</protein>
<evidence type="ECO:0000256" key="8">
    <source>
        <dbReference type="ARBA" id="ARBA00022519"/>
    </source>
</evidence>
<keyword evidence="20 21" id="KW-1208">Phospholipid metabolism</keyword>
<keyword evidence="11" id="KW-0479">Metal-binding</keyword>
<evidence type="ECO:0000313" key="22">
    <source>
        <dbReference type="EMBL" id="MFH0254098.1"/>
    </source>
</evidence>
<keyword evidence="16 21" id="KW-1133">Transmembrane helix</keyword>
<dbReference type="PANTHER" id="PTHR34299">
    <property type="entry name" value="DIACYLGLYCEROL KINASE"/>
    <property type="match status" value="1"/>
</dbReference>
<dbReference type="InterPro" id="IPR036945">
    <property type="entry name" value="DAGK_sf"/>
</dbReference>
<dbReference type="Proteomes" id="UP001607157">
    <property type="component" value="Unassembled WGS sequence"/>
</dbReference>
<feature type="transmembrane region" description="Helical" evidence="21">
    <location>
        <begin position="65"/>
        <end position="85"/>
    </location>
</feature>
<keyword evidence="17 21" id="KW-0443">Lipid metabolism</keyword>
<sequence>MTLPDPEIRPRPPRVTGARHLVAATRYSAGGARRLWQETALRHIALGFAASLALLIWARAGLSEIAIFTVLTLILVAVEALNTAIECVVDHLAPDWQEFARDAKDLGSFATMCLLVANGLFLASVLAGAAGLL</sequence>
<evidence type="ECO:0000256" key="18">
    <source>
        <dbReference type="ARBA" id="ARBA00023136"/>
    </source>
</evidence>
<evidence type="ECO:0000256" key="17">
    <source>
        <dbReference type="ARBA" id="ARBA00023098"/>
    </source>
</evidence>
<evidence type="ECO:0000256" key="7">
    <source>
        <dbReference type="ARBA" id="ARBA00022516"/>
    </source>
</evidence>
<dbReference type="PROSITE" id="PS01069">
    <property type="entry name" value="DAGK_PROKAR"/>
    <property type="match status" value="1"/>
</dbReference>
<evidence type="ECO:0000256" key="19">
    <source>
        <dbReference type="ARBA" id="ARBA00023209"/>
    </source>
</evidence>
<comment type="similarity">
    <text evidence="3 21">Belongs to the bacterial diacylglycerol kinase family.</text>
</comment>
<evidence type="ECO:0000313" key="23">
    <source>
        <dbReference type="Proteomes" id="UP001607157"/>
    </source>
</evidence>
<evidence type="ECO:0000256" key="11">
    <source>
        <dbReference type="ARBA" id="ARBA00022723"/>
    </source>
</evidence>
<evidence type="ECO:0000256" key="2">
    <source>
        <dbReference type="ARBA" id="ARBA00004429"/>
    </source>
</evidence>
<evidence type="ECO:0000256" key="20">
    <source>
        <dbReference type="ARBA" id="ARBA00023264"/>
    </source>
</evidence>
<proteinExistence type="inferred from homology"/>
<evidence type="ECO:0000256" key="4">
    <source>
        <dbReference type="ARBA" id="ARBA00012133"/>
    </source>
</evidence>
<feature type="transmembrane region" description="Helical" evidence="21">
    <location>
        <begin position="106"/>
        <end position="130"/>
    </location>
</feature>
<evidence type="ECO:0000256" key="6">
    <source>
        <dbReference type="ARBA" id="ARBA00022475"/>
    </source>
</evidence>
<keyword evidence="9 21" id="KW-0808">Transferase</keyword>
<comment type="caution">
    <text evidence="22">The sequence shown here is derived from an EMBL/GenBank/DDBJ whole genome shotgun (WGS) entry which is preliminary data.</text>
</comment>
<comment type="function">
    <text evidence="21">Catalyzes the ATP-dependent phosphorylation of sn-l,2-diacylglycerol (DAG) to phosphatidic acid. Involved in the recycling of diacylglycerol produced as a by-product during membrane-derived oligosaccharide (MDO) biosynthesis.</text>
</comment>
<dbReference type="Gene3D" id="1.10.287.3610">
    <property type="match status" value="1"/>
</dbReference>
<feature type="transmembrane region" description="Helical" evidence="21">
    <location>
        <begin position="40"/>
        <end position="59"/>
    </location>
</feature>
<evidence type="ECO:0000256" key="12">
    <source>
        <dbReference type="ARBA" id="ARBA00022741"/>
    </source>
</evidence>
<evidence type="ECO:0000256" key="21">
    <source>
        <dbReference type="RuleBase" id="RU363065"/>
    </source>
</evidence>
<dbReference type="GO" id="GO:0004143">
    <property type="term" value="F:ATP-dependent diacylglycerol kinase activity"/>
    <property type="evidence" value="ECO:0007669"/>
    <property type="project" value="UniProtKB-EC"/>
</dbReference>
<dbReference type="RefSeq" id="WP_377170551.1">
    <property type="nucleotide sequence ID" value="NZ_JBHTJC010000002.1"/>
</dbReference>
<keyword evidence="13 21" id="KW-0418">Kinase</keyword>
<dbReference type="PANTHER" id="PTHR34299:SF1">
    <property type="entry name" value="DIACYLGLYCEROL KINASE"/>
    <property type="match status" value="1"/>
</dbReference>
<evidence type="ECO:0000256" key="15">
    <source>
        <dbReference type="ARBA" id="ARBA00022842"/>
    </source>
</evidence>
<evidence type="ECO:0000256" key="5">
    <source>
        <dbReference type="ARBA" id="ARBA00017575"/>
    </source>
</evidence>
<keyword evidence="12 21" id="KW-0547">Nucleotide-binding</keyword>
<evidence type="ECO:0000256" key="13">
    <source>
        <dbReference type="ARBA" id="ARBA00022777"/>
    </source>
</evidence>
<evidence type="ECO:0000256" key="9">
    <source>
        <dbReference type="ARBA" id="ARBA00022679"/>
    </source>
</evidence>
<dbReference type="CDD" id="cd14264">
    <property type="entry name" value="DAGK_IM"/>
    <property type="match status" value="1"/>
</dbReference>
<accession>A0ABW7I7N7</accession>
<dbReference type="EMBL" id="JBIHMM010000002">
    <property type="protein sequence ID" value="MFH0254098.1"/>
    <property type="molecule type" value="Genomic_DNA"/>
</dbReference>
<organism evidence="22 23">
    <name type="scientific">Roseovarius aquimarinus</name>
    <dbReference type="NCBI Taxonomy" id="1229156"/>
    <lineage>
        <taxon>Bacteria</taxon>
        <taxon>Pseudomonadati</taxon>
        <taxon>Pseudomonadota</taxon>
        <taxon>Alphaproteobacteria</taxon>
        <taxon>Rhodobacterales</taxon>
        <taxon>Roseobacteraceae</taxon>
        <taxon>Roseovarius</taxon>
    </lineage>
</organism>
<evidence type="ECO:0000256" key="1">
    <source>
        <dbReference type="ARBA" id="ARBA00001946"/>
    </source>
</evidence>
<keyword evidence="14 21" id="KW-0067">ATP-binding</keyword>
<keyword evidence="6" id="KW-1003">Cell membrane</keyword>
<keyword evidence="7" id="KW-0444">Lipid biosynthesis</keyword>
<dbReference type="Pfam" id="PF01219">
    <property type="entry name" value="DAGK_prokar"/>
    <property type="match status" value="1"/>
</dbReference>
<reference evidence="22 23" key="1">
    <citation type="submission" date="2024-10" db="EMBL/GenBank/DDBJ databases">
        <authorList>
            <person name="Yang X.-N."/>
        </authorList>
    </citation>
    <scope>NUCLEOTIDE SEQUENCE [LARGE SCALE GENOMIC DNA]</scope>
    <source>
        <strain evidence="22 23">CAU 1059</strain>
    </source>
</reference>
<comment type="cofactor">
    <cofactor evidence="1">
        <name>Mg(2+)</name>
        <dbReference type="ChEBI" id="CHEBI:18420"/>
    </cofactor>
</comment>
<evidence type="ECO:0000256" key="10">
    <source>
        <dbReference type="ARBA" id="ARBA00022692"/>
    </source>
</evidence>
<comment type="subcellular location">
    <subcellularLocation>
        <location evidence="2 21">Cell inner membrane</location>
        <topology evidence="2 21">Multi-pass membrane protein</topology>
    </subcellularLocation>
</comment>
<keyword evidence="8 21" id="KW-0997">Cell inner membrane</keyword>
<name>A0ABW7I7N7_9RHOB</name>